<dbReference type="PANTHER" id="PTHR23502:SF51">
    <property type="entry name" value="QUINIDINE RESISTANCE PROTEIN 1-RELATED"/>
    <property type="match status" value="1"/>
</dbReference>
<dbReference type="PROSITE" id="PS50850">
    <property type="entry name" value="MFS"/>
    <property type="match status" value="1"/>
</dbReference>
<dbReference type="InterPro" id="IPR036259">
    <property type="entry name" value="MFS_trans_sf"/>
</dbReference>
<reference evidence="10" key="1">
    <citation type="submission" date="2020-01" db="EMBL/GenBank/DDBJ databases">
        <authorList>
            <consortium name="DOE Joint Genome Institute"/>
            <person name="Haridas S."/>
            <person name="Albert R."/>
            <person name="Binder M."/>
            <person name="Bloem J."/>
            <person name="Labutti K."/>
            <person name="Salamov A."/>
            <person name="Andreopoulos B."/>
            <person name="Baker S.E."/>
            <person name="Barry K."/>
            <person name="Bills G."/>
            <person name="Bluhm B.H."/>
            <person name="Cannon C."/>
            <person name="Castanera R."/>
            <person name="Culley D.E."/>
            <person name="Daum C."/>
            <person name="Ezra D."/>
            <person name="Gonzalez J.B."/>
            <person name="Henrissat B."/>
            <person name="Kuo A."/>
            <person name="Liang C."/>
            <person name="Lipzen A."/>
            <person name="Lutzoni F."/>
            <person name="Magnuson J."/>
            <person name="Mondo S."/>
            <person name="Nolan M."/>
            <person name="Ohm R."/>
            <person name="Pangilinan J."/>
            <person name="Park H.-J."/>
            <person name="Ramirez L."/>
            <person name="Alfaro M."/>
            <person name="Sun H."/>
            <person name="Tritt A."/>
            <person name="Yoshinaga Y."/>
            <person name="Zwiers L.-H."/>
            <person name="Turgeon B.G."/>
            <person name="Goodwin S.B."/>
            <person name="Spatafora J.W."/>
            <person name="Crous P.W."/>
            <person name="Grigoriev I.V."/>
        </authorList>
    </citation>
    <scope>NUCLEOTIDE SEQUENCE</scope>
    <source>
        <strain evidence="10">IPT5</strain>
    </source>
</reference>
<evidence type="ECO:0000256" key="6">
    <source>
        <dbReference type="ARBA" id="ARBA00023180"/>
    </source>
</evidence>
<dbReference type="PANTHER" id="PTHR23502">
    <property type="entry name" value="MAJOR FACILITATOR SUPERFAMILY"/>
    <property type="match status" value="1"/>
</dbReference>
<feature type="transmembrane region" description="Helical" evidence="8">
    <location>
        <begin position="313"/>
        <end position="336"/>
    </location>
</feature>
<dbReference type="FunFam" id="1.20.1720.10:FF:000009">
    <property type="entry name" value="MFS multidrug transporter"/>
    <property type="match status" value="1"/>
</dbReference>
<feature type="transmembrane region" description="Helical" evidence="8">
    <location>
        <begin position="423"/>
        <end position="440"/>
    </location>
</feature>
<proteinExistence type="predicted"/>
<dbReference type="Gene3D" id="1.20.1250.20">
    <property type="entry name" value="MFS general substrate transporter like domains"/>
    <property type="match status" value="1"/>
</dbReference>
<dbReference type="GO" id="GO:0140115">
    <property type="term" value="P:export across plasma membrane"/>
    <property type="evidence" value="ECO:0007669"/>
    <property type="project" value="UniProtKB-ARBA"/>
</dbReference>
<feature type="transmembrane region" description="Helical" evidence="8">
    <location>
        <begin position="41"/>
        <end position="62"/>
    </location>
</feature>
<dbReference type="CDD" id="cd17323">
    <property type="entry name" value="MFS_Tpo1_MDR_like"/>
    <property type="match status" value="1"/>
</dbReference>
<evidence type="ECO:0000256" key="3">
    <source>
        <dbReference type="ARBA" id="ARBA00022692"/>
    </source>
</evidence>
<dbReference type="InterPro" id="IPR011701">
    <property type="entry name" value="MFS"/>
</dbReference>
<dbReference type="AlphaFoldDB" id="A0A6A7ASM5"/>
<feature type="transmembrane region" description="Helical" evidence="8">
    <location>
        <begin position="452"/>
        <end position="471"/>
    </location>
</feature>
<evidence type="ECO:0000313" key="10">
    <source>
        <dbReference type="EMBL" id="KAF2845377.1"/>
    </source>
</evidence>
<keyword evidence="11" id="KW-1185">Reference proteome</keyword>
<evidence type="ECO:0000256" key="1">
    <source>
        <dbReference type="ARBA" id="ARBA00004141"/>
    </source>
</evidence>
<dbReference type="EMBL" id="MU006348">
    <property type="protein sequence ID" value="KAF2845377.1"/>
    <property type="molecule type" value="Genomic_DNA"/>
</dbReference>
<sequence>MAAAMDNKRESAPIDAANVPKEATKGEVEVPYSIYSTKEKWLIVAMVALAGFYSPLPANIYFPAIPTIARAFHKSVDDINQTVTVYLVFQGISPMLWGPISDRYGRRLVYLVCLSILVASSIGMALCPTDSYWLLLFLRCFQSGGSASTIALGAGVIGDISTSRERGGYFGMFNLGPMLAPCIAPAMGGALSQGLGWRSIFWTIVIMVAVCLLCVALFLPETLRSIAGNGSIPVARYLRPIVPIVGRKTNMKAYDGESRAKPKHSVNPFVLFTYPDVIVLLSFTGVVYAVNYTITATISSSFAKIYPDLSETVLGLCYLPVGAGMILGSTMTGKILDWEYSNIKEHTGENFTIEYARLRLMPVNLVLFVICVVGWGWTIQSRVHMAVPLILSVCLGWTSMAILNTTMTLNIDILQSRSSGATACTNFARCSLAAIMISIIDRMTNAWGDGWTYTFWGGICAMLLPLMLLEIKMGPKWRMKREAAERLQMDAS</sequence>
<dbReference type="FunFam" id="1.20.1250.20:FF:000172">
    <property type="entry name" value="MFS multidrug resistance transporter"/>
    <property type="match status" value="1"/>
</dbReference>
<evidence type="ECO:0000313" key="11">
    <source>
        <dbReference type="Proteomes" id="UP000799423"/>
    </source>
</evidence>
<feature type="transmembrane region" description="Helical" evidence="8">
    <location>
        <begin position="108"/>
        <end position="126"/>
    </location>
</feature>
<evidence type="ECO:0000256" key="4">
    <source>
        <dbReference type="ARBA" id="ARBA00022989"/>
    </source>
</evidence>
<dbReference type="GO" id="GO:0015137">
    <property type="term" value="F:citrate transmembrane transporter activity"/>
    <property type="evidence" value="ECO:0007669"/>
    <property type="project" value="UniProtKB-ARBA"/>
</dbReference>
<feature type="transmembrane region" description="Helical" evidence="8">
    <location>
        <begin position="383"/>
        <end position="403"/>
    </location>
</feature>
<gene>
    <name evidence="10" type="ORF">T440DRAFT_472699</name>
</gene>
<dbReference type="Pfam" id="PF07690">
    <property type="entry name" value="MFS_1"/>
    <property type="match status" value="1"/>
</dbReference>
<organism evidence="10 11">
    <name type="scientific">Plenodomus tracheiphilus IPT5</name>
    <dbReference type="NCBI Taxonomy" id="1408161"/>
    <lineage>
        <taxon>Eukaryota</taxon>
        <taxon>Fungi</taxon>
        <taxon>Dikarya</taxon>
        <taxon>Ascomycota</taxon>
        <taxon>Pezizomycotina</taxon>
        <taxon>Dothideomycetes</taxon>
        <taxon>Pleosporomycetidae</taxon>
        <taxon>Pleosporales</taxon>
        <taxon>Pleosporineae</taxon>
        <taxon>Leptosphaeriaceae</taxon>
        <taxon>Plenodomus</taxon>
    </lineage>
</organism>
<keyword evidence="4 8" id="KW-1133">Transmembrane helix</keyword>
<feature type="domain" description="Major facilitator superfamily (MFS) profile" evidence="9">
    <location>
        <begin position="43"/>
        <end position="475"/>
    </location>
</feature>
<name>A0A6A7ASM5_9PLEO</name>
<comment type="subcellular location">
    <subcellularLocation>
        <location evidence="1">Membrane</location>
        <topology evidence="1">Multi-pass membrane protein</topology>
    </subcellularLocation>
</comment>
<dbReference type="OrthoDB" id="2441642at2759"/>
<evidence type="ECO:0000259" key="9">
    <source>
        <dbReference type="PROSITE" id="PS50850"/>
    </source>
</evidence>
<evidence type="ECO:0000256" key="5">
    <source>
        <dbReference type="ARBA" id="ARBA00023136"/>
    </source>
</evidence>
<feature type="transmembrane region" description="Helical" evidence="8">
    <location>
        <begin position="200"/>
        <end position="219"/>
    </location>
</feature>
<feature type="transmembrane region" description="Helical" evidence="8">
    <location>
        <begin position="82"/>
        <end position="101"/>
    </location>
</feature>
<evidence type="ECO:0000256" key="7">
    <source>
        <dbReference type="ARBA" id="ARBA00056296"/>
    </source>
</evidence>
<feature type="transmembrane region" description="Helical" evidence="8">
    <location>
        <begin position="269"/>
        <end position="293"/>
    </location>
</feature>
<feature type="transmembrane region" description="Helical" evidence="8">
    <location>
        <begin position="357"/>
        <end position="377"/>
    </location>
</feature>
<evidence type="ECO:0000256" key="8">
    <source>
        <dbReference type="SAM" id="Phobius"/>
    </source>
</evidence>
<keyword evidence="2" id="KW-0813">Transport</keyword>
<dbReference type="InterPro" id="IPR020846">
    <property type="entry name" value="MFS_dom"/>
</dbReference>
<keyword evidence="5 8" id="KW-0472">Membrane</keyword>
<dbReference type="SUPFAM" id="SSF103473">
    <property type="entry name" value="MFS general substrate transporter"/>
    <property type="match status" value="1"/>
</dbReference>
<keyword evidence="3 8" id="KW-0812">Transmembrane</keyword>
<dbReference type="GO" id="GO:0005886">
    <property type="term" value="C:plasma membrane"/>
    <property type="evidence" value="ECO:0007669"/>
    <property type="project" value="UniProtKB-ARBA"/>
</dbReference>
<dbReference type="Proteomes" id="UP000799423">
    <property type="component" value="Unassembled WGS sequence"/>
</dbReference>
<comment type="function">
    <text evidence="7">MFS-type transporter; part of the gene cluster that mediates the biosynthesis of squalestatin S1 (SQS1, also known as zaragozic acid A), a heavily oxidized fungal polyketide that offers potent cholesterol lowering activity by targeting squalene synthase (SS).</text>
</comment>
<protein>
    <submittedName>
        <fullName evidence="10">MFS general substrate transporter</fullName>
    </submittedName>
</protein>
<feature type="transmembrane region" description="Helical" evidence="8">
    <location>
        <begin position="169"/>
        <end position="188"/>
    </location>
</feature>
<evidence type="ECO:0000256" key="2">
    <source>
        <dbReference type="ARBA" id="ARBA00022448"/>
    </source>
</evidence>
<keyword evidence="6" id="KW-0325">Glycoprotein</keyword>
<feature type="transmembrane region" description="Helical" evidence="8">
    <location>
        <begin position="132"/>
        <end position="157"/>
    </location>
</feature>
<accession>A0A6A7ASM5</accession>